<feature type="signal peptide" evidence="1">
    <location>
        <begin position="1"/>
        <end position="24"/>
    </location>
</feature>
<accession>A0ABN8PIM7</accession>
<gene>
    <name evidence="2" type="ORF">PLOB_00043915</name>
</gene>
<comment type="caution">
    <text evidence="2">The sequence shown here is derived from an EMBL/GenBank/DDBJ whole genome shotgun (WGS) entry which is preliminary data.</text>
</comment>
<protein>
    <submittedName>
        <fullName evidence="2">Uncharacterized protein</fullName>
    </submittedName>
</protein>
<evidence type="ECO:0000256" key="1">
    <source>
        <dbReference type="SAM" id="SignalP"/>
    </source>
</evidence>
<dbReference type="SUPFAM" id="SSF57302">
    <property type="entry name" value="Snake toxin-like"/>
    <property type="match status" value="1"/>
</dbReference>
<feature type="chain" id="PRO_5045592639" evidence="1">
    <location>
        <begin position="25"/>
        <end position="160"/>
    </location>
</feature>
<reference evidence="2 3" key="1">
    <citation type="submission" date="2022-05" db="EMBL/GenBank/DDBJ databases">
        <authorList>
            <consortium name="Genoscope - CEA"/>
            <person name="William W."/>
        </authorList>
    </citation>
    <scope>NUCLEOTIDE SEQUENCE [LARGE SCALE GENOMIC DNA]</scope>
</reference>
<proteinExistence type="predicted"/>
<dbReference type="InterPro" id="IPR045860">
    <property type="entry name" value="Snake_toxin-like_sf"/>
</dbReference>
<keyword evidence="1" id="KW-0732">Signal</keyword>
<evidence type="ECO:0000313" key="2">
    <source>
        <dbReference type="EMBL" id="CAH3144337.1"/>
    </source>
</evidence>
<organism evidence="2 3">
    <name type="scientific">Porites lobata</name>
    <dbReference type="NCBI Taxonomy" id="104759"/>
    <lineage>
        <taxon>Eukaryota</taxon>
        <taxon>Metazoa</taxon>
        <taxon>Cnidaria</taxon>
        <taxon>Anthozoa</taxon>
        <taxon>Hexacorallia</taxon>
        <taxon>Scleractinia</taxon>
        <taxon>Fungiina</taxon>
        <taxon>Poritidae</taxon>
        <taxon>Porites</taxon>
    </lineage>
</organism>
<keyword evidence="3" id="KW-1185">Reference proteome</keyword>
<name>A0ABN8PIM7_9CNID</name>
<evidence type="ECO:0000313" key="3">
    <source>
        <dbReference type="Proteomes" id="UP001159405"/>
    </source>
</evidence>
<dbReference type="Proteomes" id="UP001159405">
    <property type="component" value="Unassembled WGS sequence"/>
</dbReference>
<dbReference type="CDD" id="cd00117">
    <property type="entry name" value="TFP"/>
    <property type="match status" value="1"/>
</dbReference>
<dbReference type="Gene3D" id="2.10.60.10">
    <property type="entry name" value="CD59"/>
    <property type="match status" value="1"/>
</dbReference>
<dbReference type="EMBL" id="CALNXK010000073">
    <property type="protein sequence ID" value="CAH3144337.1"/>
    <property type="molecule type" value="Genomic_DNA"/>
</dbReference>
<sequence>MGTAYFNVFCTIVVLMIISQRVSCLSCYTCTSKDSWEDCNRKMTKTGCPSKAPNCAKGNLTCNVVGGVKKKVFYKRCGTQGKNCLPENQPSCAGFVFSYKRESICCTGKNCNSAPREKVSGVLRGLSICLVLWSVASHVVSSSSVQDSTESAQIVSLDVV</sequence>